<accession>A0A1U7CRS0</accession>
<keyword evidence="2" id="KW-1185">Reference proteome</keyword>
<dbReference type="AlphaFoldDB" id="A0A1U7CRS0"/>
<dbReference type="KEGG" id="pbor:BSF38_03155"/>
<dbReference type="Proteomes" id="UP000186309">
    <property type="component" value="Chromosome"/>
</dbReference>
<evidence type="ECO:0000313" key="1">
    <source>
        <dbReference type="EMBL" id="APW61631.1"/>
    </source>
</evidence>
<name>A0A1U7CRS0_9BACT</name>
<sequence length="1202" mass="127285">MPKSLALRIGGIVGGKRRRVRHDPSLRLQLLQLEDRCLMSADIPIPITNPVVPLSTIFWNGEAAPLNKDGNGKANIPSPEASGAAKTITITNYGTDTLYPYLRTANDGKDPNDSLNRYYDPQDLHSGEFREYVGYAKSDGSKYLGLPSGATITFQVPLALWDGDNISLVTDGTNLTTPMNAPAGTLFGYDPSAQISTAGNGQIVSNSTWVQGGSNYPVGQSPLVMFYYSTSPPLTTSDDAPSQPAEVTFRDPYLKNFIDDSFQTFALLNYDVTNVNKLSAPASMEASNVPITSGSVQSNNLQYYLPNKDFGWHGSNKDAATLTSLIKSFVTNQGPASVGDYYFGGAGWPQYYNPNPNEYIIPSGSNIFDNSPLNVHVGDPAVNRSHYDNNRWLLSSSGGGAIQASAGGDVLNDPNATMLPLEFGPGQRAVFIQNIASMVASKQAISFTISTSDPKYQGVLGTLVSYNPSSQVRAINITPGAGGSGYGPNTKVIISGANGNGVDAVGQVNIGKNGEIESVGLVNPGSGYTSPPTITFFDPSGRGKGAKATADITGGTAVVKLADGRTLPTGVGMSYVFQRTGTDYAAAAITNLWYSWANYYVKQFANFTTETAQGAVVYSSIGGGPQLLTNQITLTSPPAVPLAVGMTVTAAQGIPAGTTILKIDGNTIYLSQLPDANTPPTQTYTFGKPQTLALDAVSAQYTHPYDLSFAPADQQNAKLFAASVYESMAIQAVGLPPSPYLPTSMNLVAHVVKFWANLPTHDKSAWGTILVGEARDIAKSILRGVYDYYQVPDQSLWYPDPKTYTGGQKFNVYNLDPYVWFVHKVAGLTGYGFSIDDDLANPSATGPRGDDSNHFPSNLQIGFAGTKGTGKLSHATPLTNQEEWFPTTKWGSIQTTATIGIQQDGAYKGYSVITLTGPNPLRTLNQILTPGPGQVGAYISAPGFIVPGTTLIYFPNGVDDAKNPTIILSQNAISTTTPITITIDAAQMTIPRVLVNNPSFTNPPQTNAPYYTVDPSGPNVSWSFNGSAGVAGTGSVYTRNNPAPVGSQVAFIEDQGGISQMVNLTAGGAYAVSFLVAQRRLDDGSVNMQSLQVKIDKQIVGDFTASPTSDGRYVLFTSNAFTVKLSGSHRLAIVGVSAAGSKNSALIDNVVITGGLAARLGLTALNPPIRRAVLVKPRGFMRSSSVSGRVFASRAAALRARR</sequence>
<gene>
    <name evidence="1" type="ORF">BSF38_03155</name>
</gene>
<dbReference type="EMBL" id="CP019082">
    <property type="protein sequence ID" value="APW61631.1"/>
    <property type="molecule type" value="Genomic_DNA"/>
</dbReference>
<proteinExistence type="predicted"/>
<protein>
    <submittedName>
        <fullName evidence="1">Uncharacterized protein</fullName>
    </submittedName>
</protein>
<reference evidence="2" key="1">
    <citation type="submission" date="2016-12" db="EMBL/GenBank/DDBJ databases">
        <title>Comparative genomics of four Isosphaeraceae planctomycetes: a common pool of plasmids and glycoside hydrolase genes.</title>
        <authorList>
            <person name="Ivanova A."/>
        </authorList>
    </citation>
    <scope>NUCLEOTIDE SEQUENCE [LARGE SCALE GENOMIC DNA]</scope>
    <source>
        <strain evidence="2">PX4</strain>
    </source>
</reference>
<dbReference type="Gene3D" id="2.60.120.260">
    <property type="entry name" value="Galactose-binding domain-like"/>
    <property type="match status" value="1"/>
</dbReference>
<organism evidence="1 2">
    <name type="scientific">Paludisphaera borealis</name>
    <dbReference type="NCBI Taxonomy" id="1387353"/>
    <lineage>
        <taxon>Bacteria</taxon>
        <taxon>Pseudomonadati</taxon>
        <taxon>Planctomycetota</taxon>
        <taxon>Planctomycetia</taxon>
        <taxon>Isosphaerales</taxon>
        <taxon>Isosphaeraceae</taxon>
        <taxon>Paludisphaera</taxon>
    </lineage>
</organism>
<evidence type="ECO:0000313" key="2">
    <source>
        <dbReference type="Proteomes" id="UP000186309"/>
    </source>
</evidence>